<reference evidence="13" key="3">
    <citation type="submission" date="2015-04" db="UniProtKB">
        <authorList>
            <consortium name="EnsemblPlants"/>
        </authorList>
    </citation>
    <scope>IDENTIFICATION</scope>
    <source>
        <strain evidence="13">cv. Jemalong A17</strain>
    </source>
</reference>
<evidence type="ECO:0000256" key="1">
    <source>
        <dbReference type="ARBA" id="ARBA00004609"/>
    </source>
</evidence>
<dbReference type="EnsemblPlants" id="KEH21671">
    <property type="protein sequence ID" value="KEH21671"/>
    <property type="gene ID" value="MTR_7g014880"/>
</dbReference>
<dbReference type="HOGENOM" id="CLU_089796_1_1_1"/>
<dbReference type="InterPro" id="IPR016140">
    <property type="entry name" value="Bifunc_inhib/LTP/seed_store"/>
</dbReference>
<evidence type="ECO:0000256" key="10">
    <source>
        <dbReference type="SAM" id="SignalP"/>
    </source>
</evidence>
<organism evidence="12 14">
    <name type="scientific">Medicago truncatula</name>
    <name type="common">Barrel medic</name>
    <name type="synonym">Medicago tribuloides</name>
    <dbReference type="NCBI Taxonomy" id="3880"/>
    <lineage>
        <taxon>Eukaryota</taxon>
        <taxon>Viridiplantae</taxon>
        <taxon>Streptophyta</taxon>
        <taxon>Embryophyta</taxon>
        <taxon>Tracheophyta</taxon>
        <taxon>Spermatophyta</taxon>
        <taxon>Magnoliopsida</taxon>
        <taxon>eudicotyledons</taxon>
        <taxon>Gunneridae</taxon>
        <taxon>Pentapetalae</taxon>
        <taxon>rosids</taxon>
        <taxon>fabids</taxon>
        <taxon>Fabales</taxon>
        <taxon>Fabaceae</taxon>
        <taxon>Papilionoideae</taxon>
        <taxon>50 kb inversion clade</taxon>
        <taxon>NPAAA clade</taxon>
        <taxon>Hologalegina</taxon>
        <taxon>IRL clade</taxon>
        <taxon>Trifolieae</taxon>
        <taxon>Medicago</taxon>
    </lineage>
</organism>
<sequence>MDLRGSPPYMVVFTLSFMLIISHTMGESAQEKQKCAEQLTDLTTCLPYLGGSANSPTSDCCSGLIQSTKNNKKCICIIIKDRDDPDLGLKINITLALGLPSLCNTPDNFSQCSSLLHLDPKSSEAQAFNQLRQNSNGANSISPATSPSAEGSSQHSRNQGTDETVTTKNGAPFKGKSLLYSLVAGLLVLYF</sequence>
<dbReference type="AlphaFoldDB" id="A0A072TWU4"/>
<name>A0A072TWU4_MEDTR</name>
<dbReference type="Proteomes" id="UP000002051">
    <property type="component" value="Unassembled WGS sequence"/>
</dbReference>
<proteinExistence type="inferred from homology"/>
<keyword evidence="3" id="KW-1003">Cell membrane</keyword>
<evidence type="ECO:0000256" key="2">
    <source>
        <dbReference type="ARBA" id="ARBA00009748"/>
    </source>
</evidence>
<keyword evidence="4" id="KW-0336">GPI-anchor</keyword>
<dbReference type="GO" id="GO:0005886">
    <property type="term" value="C:plasma membrane"/>
    <property type="evidence" value="ECO:0007669"/>
    <property type="project" value="UniProtKB-SubCell"/>
</dbReference>
<dbReference type="OrthoDB" id="1417987at2759"/>
<evidence type="ECO:0000313" key="12">
    <source>
        <dbReference type="EMBL" id="KEH21671.1"/>
    </source>
</evidence>
<gene>
    <name evidence="13" type="primary">25497534</name>
    <name evidence="12" type="ordered locus">MTR_7g014880</name>
</gene>
<evidence type="ECO:0000313" key="13">
    <source>
        <dbReference type="EnsemblPlants" id="KEH21671"/>
    </source>
</evidence>
<keyword evidence="5 10" id="KW-0732">Signal</keyword>
<dbReference type="InterPro" id="IPR043325">
    <property type="entry name" value="LTSS"/>
</dbReference>
<dbReference type="Gene3D" id="1.10.110.10">
    <property type="entry name" value="Plant lipid-transfer and hydrophobic proteins"/>
    <property type="match status" value="1"/>
</dbReference>
<protein>
    <submittedName>
        <fullName evidence="12">RALF</fullName>
    </submittedName>
</protein>
<evidence type="ECO:0000256" key="8">
    <source>
        <dbReference type="ARBA" id="ARBA00023288"/>
    </source>
</evidence>
<feature type="domain" description="Bifunctional inhibitor/plant lipid transfer protein/seed storage helical" evidence="11">
    <location>
        <begin position="35"/>
        <end position="112"/>
    </location>
</feature>
<evidence type="ECO:0000256" key="7">
    <source>
        <dbReference type="ARBA" id="ARBA00023180"/>
    </source>
</evidence>
<reference evidence="12 14" key="2">
    <citation type="journal article" date="2014" name="BMC Genomics">
        <title>An improved genome release (version Mt4.0) for the model legume Medicago truncatula.</title>
        <authorList>
            <person name="Tang H."/>
            <person name="Krishnakumar V."/>
            <person name="Bidwell S."/>
            <person name="Rosen B."/>
            <person name="Chan A."/>
            <person name="Zhou S."/>
            <person name="Gentzbittel L."/>
            <person name="Childs K.L."/>
            <person name="Yandell M."/>
            <person name="Gundlach H."/>
            <person name="Mayer K.F."/>
            <person name="Schwartz D.C."/>
            <person name="Town C.D."/>
        </authorList>
    </citation>
    <scope>GENOME REANNOTATION</scope>
    <source>
        <strain evidence="12">A17</strain>
        <strain evidence="13 14">cv. Jemalong A17</strain>
    </source>
</reference>
<evidence type="ECO:0000256" key="9">
    <source>
        <dbReference type="SAM" id="MobiDB-lite"/>
    </source>
</evidence>
<evidence type="ECO:0000256" key="3">
    <source>
        <dbReference type="ARBA" id="ARBA00022475"/>
    </source>
</evidence>
<evidence type="ECO:0000313" key="14">
    <source>
        <dbReference type="Proteomes" id="UP000002051"/>
    </source>
</evidence>
<keyword evidence="6" id="KW-1015">Disulfide bond</keyword>
<dbReference type="InterPro" id="IPR036312">
    <property type="entry name" value="Bifun_inhib/LTP/seed_sf"/>
</dbReference>
<dbReference type="EMBL" id="CM001223">
    <property type="protein sequence ID" value="KEH21671.1"/>
    <property type="molecule type" value="Genomic_DNA"/>
</dbReference>
<accession>A0A072TWU4</accession>
<dbReference type="GO" id="GO:0098552">
    <property type="term" value="C:side of membrane"/>
    <property type="evidence" value="ECO:0007669"/>
    <property type="project" value="UniProtKB-KW"/>
</dbReference>
<dbReference type="STRING" id="3880.A0A072TWU4"/>
<feature type="chain" id="PRO_5014499099" evidence="10">
    <location>
        <begin position="27"/>
        <end position="191"/>
    </location>
</feature>
<evidence type="ECO:0000256" key="6">
    <source>
        <dbReference type="ARBA" id="ARBA00023157"/>
    </source>
</evidence>
<dbReference type="CDD" id="cd00010">
    <property type="entry name" value="AAI_LTSS"/>
    <property type="match status" value="1"/>
</dbReference>
<dbReference type="KEGG" id="mtr:25497534"/>
<evidence type="ECO:0000256" key="5">
    <source>
        <dbReference type="ARBA" id="ARBA00022729"/>
    </source>
</evidence>
<dbReference type="Pfam" id="PF14368">
    <property type="entry name" value="LTP_2"/>
    <property type="match status" value="1"/>
</dbReference>
<comment type="similarity">
    <text evidence="2">Belongs to the plant LTP family.</text>
</comment>
<feature type="region of interest" description="Disordered" evidence="9">
    <location>
        <begin position="134"/>
        <end position="168"/>
    </location>
</feature>
<evidence type="ECO:0000256" key="4">
    <source>
        <dbReference type="ARBA" id="ARBA00022622"/>
    </source>
</evidence>
<feature type="signal peptide" evidence="10">
    <location>
        <begin position="1"/>
        <end position="26"/>
    </location>
</feature>
<keyword evidence="14" id="KW-1185">Reference proteome</keyword>
<keyword evidence="4" id="KW-0472">Membrane</keyword>
<comment type="subcellular location">
    <subcellularLocation>
        <location evidence="1">Cell membrane</location>
        <topology evidence="1">Lipid-anchor</topology>
        <topology evidence="1">GPI-anchor</topology>
    </subcellularLocation>
</comment>
<keyword evidence="7" id="KW-0325">Glycoprotein</keyword>
<dbReference type="PANTHER" id="PTHR33044">
    <property type="entry name" value="BIFUNCTIONAL INHIBITOR/LIPID-TRANSFER PROTEIN/SEED STORAGE 2S ALBUMIN SUPERFAMILY PROTEIN-RELATED"/>
    <property type="match status" value="1"/>
</dbReference>
<keyword evidence="8" id="KW-0449">Lipoprotein</keyword>
<dbReference type="SMART" id="SM00499">
    <property type="entry name" value="AAI"/>
    <property type="match status" value="1"/>
</dbReference>
<dbReference type="SUPFAM" id="SSF47699">
    <property type="entry name" value="Bifunctional inhibitor/lipid-transfer protein/seed storage 2S albumin"/>
    <property type="match status" value="1"/>
</dbReference>
<reference evidence="12 14" key="1">
    <citation type="journal article" date="2011" name="Nature">
        <title>The Medicago genome provides insight into the evolution of rhizobial symbioses.</title>
        <authorList>
            <person name="Young N.D."/>
            <person name="Debelle F."/>
            <person name="Oldroyd G.E."/>
            <person name="Geurts R."/>
            <person name="Cannon S.B."/>
            <person name="Udvardi M.K."/>
            <person name="Benedito V.A."/>
            <person name="Mayer K.F."/>
            <person name="Gouzy J."/>
            <person name="Schoof H."/>
            <person name="Van de Peer Y."/>
            <person name="Proost S."/>
            <person name="Cook D.R."/>
            <person name="Meyers B.C."/>
            <person name="Spannagl M."/>
            <person name="Cheung F."/>
            <person name="De Mita S."/>
            <person name="Krishnakumar V."/>
            <person name="Gundlach H."/>
            <person name="Zhou S."/>
            <person name="Mudge J."/>
            <person name="Bharti A.K."/>
            <person name="Murray J.D."/>
            <person name="Naoumkina M.A."/>
            <person name="Rosen B."/>
            <person name="Silverstein K.A."/>
            <person name="Tang H."/>
            <person name="Rombauts S."/>
            <person name="Zhao P.X."/>
            <person name="Zhou P."/>
            <person name="Barbe V."/>
            <person name="Bardou P."/>
            <person name="Bechner M."/>
            <person name="Bellec A."/>
            <person name="Berger A."/>
            <person name="Berges H."/>
            <person name="Bidwell S."/>
            <person name="Bisseling T."/>
            <person name="Choisne N."/>
            <person name="Couloux A."/>
            <person name="Denny R."/>
            <person name="Deshpande S."/>
            <person name="Dai X."/>
            <person name="Doyle J.J."/>
            <person name="Dudez A.M."/>
            <person name="Farmer A.D."/>
            <person name="Fouteau S."/>
            <person name="Franken C."/>
            <person name="Gibelin C."/>
            <person name="Gish J."/>
            <person name="Goldstein S."/>
            <person name="Gonzalez A.J."/>
            <person name="Green P.J."/>
            <person name="Hallab A."/>
            <person name="Hartog M."/>
            <person name="Hua A."/>
            <person name="Humphray S.J."/>
            <person name="Jeong D.H."/>
            <person name="Jing Y."/>
            <person name="Jocker A."/>
            <person name="Kenton S.M."/>
            <person name="Kim D.J."/>
            <person name="Klee K."/>
            <person name="Lai H."/>
            <person name="Lang C."/>
            <person name="Lin S."/>
            <person name="Macmil S.L."/>
            <person name="Magdelenat G."/>
            <person name="Matthews L."/>
            <person name="McCorrison J."/>
            <person name="Monaghan E.L."/>
            <person name="Mun J.H."/>
            <person name="Najar F.Z."/>
            <person name="Nicholson C."/>
            <person name="Noirot C."/>
            <person name="O'Bleness M."/>
            <person name="Paule C.R."/>
            <person name="Poulain J."/>
            <person name="Prion F."/>
            <person name="Qin B."/>
            <person name="Qu C."/>
            <person name="Retzel E.F."/>
            <person name="Riddle C."/>
            <person name="Sallet E."/>
            <person name="Samain S."/>
            <person name="Samson N."/>
            <person name="Sanders I."/>
            <person name="Saurat O."/>
            <person name="Scarpelli C."/>
            <person name="Schiex T."/>
            <person name="Segurens B."/>
            <person name="Severin A.J."/>
            <person name="Sherrier D.J."/>
            <person name="Shi R."/>
            <person name="Sims S."/>
            <person name="Singer S.R."/>
            <person name="Sinharoy S."/>
            <person name="Sterck L."/>
            <person name="Viollet A."/>
            <person name="Wang B.B."/>
            <person name="Wang K."/>
            <person name="Wang M."/>
            <person name="Wang X."/>
            <person name="Warfsmann J."/>
            <person name="Weissenbach J."/>
            <person name="White D.D."/>
            <person name="White J.D."/>
            <person name="Wiley G.B."/>
            <person name="Wincker P."/>
            <person name="Xing Y."/>
            <person name="Yang L."/>
            <person name="Yao Z."/>
            <person name="Ying F."/>
            <person name="Zhai J."/>
            <person name="Zhou L."/>
            <person name="Zuber A."/>
            <person name="Denarie J."/>
            <person name="Dixon R.A."/>
            <person name="May G.D."/>
            <person name="Schwartz D.C."/>
            <person name="Rogers J."/>
            <person name="Quetier F."/>
            <person name="Town C.D."/>
            <person name="Roe B.A."/>
        </authorList>
    </citation>
    <scope>NUCLEOTIDE SEQUENCE [LARGE SCALE GENOMIC DNA]</scope>
    <source>
        <strain evidence="12">A17</strain>
        <strain evidence="13 14">cv. Jemalong A17</strain>
    </source>
</reference>
<evidence type="ECO:0000259" key="11">
    <source>
        <dbReference type="SMART" id="SM00499"/>
    </source>
</evidence>